<dbReference type="EMBL" id="JAEHFV010000003">
    <property type="protein sequence ID" value="MBK0370055.1"/>
    <property type="molecule type" value="Genomic_DNA"/>
</dbReference>
<gene>
    <name evidence="1" type="ORF">I5M07_09385</name>
</gene>
<comment type="caution">
    <text evidence="1">The sequence shown here is derived from an EMBL/GenBank/DDBJ whole genome shotgun (WGS) entry which is preliminary data.</text>
</comment>
<evidence type="ECO:0000313" key="1">
    <source>
        <dbReference type="EMBL" id="MBK0370055.1"/>
    </source>
</evidence>
<keyword evidence="2" id="KW-1185">Reference proteome</keyword>
<proteinExistence type="predicted"/>
<accession>A0A934PND7</accession>
<sequence length="282" mass="30897">MKKVTFLIITCFCFVTDVIIAQTNSNEGLTVEEMAKKRQDPVSGLRSVFLQEVLLPVADGTAQSFSIQPVWPFRLAKNLKLITYTIIPFQSVPITNNVGQVPVHPITLQSSNSDCSGGLGNILFNGYFSSIEKKGKISWGAGPAIQLPTRTNAILGSNRVSLGPSVLFNRAGDIFSIGFVAQNYWSLGGEGANKVNSFSLQYMSYYNLPKGWFLESNATIVNNWLAEKDQKMLLPLGGGAGKTFKIGQSKLFYCGAAQIFYNAVRPDIVGSWQAMFQLQVIM</sequence>
<name>A0A934PND7_9FLAO</name>
<evidence type="ECO:0000313" key="2">
    <source>
        <dbReference type="Proteomes" id="UP000609172"/>
    </source>
</evidence>
<dbReference type="AlphaFoldDB" id="A0A934PND7"/>
<protein>
    <recommendedName>
        <fullName evidence="3">Neuromedin U</fullName>
    </recommendedName>
</protein>
<organism evidence="1 2">
    <name type="scientific">Flavobacterium agrisoli</name>
    <dbReference type="NCBI Taxonomy" id="2793066"/>
    <lineage>
        <taxon>Bacteria</taxon>
        <taxon>Pseudomonadati</taxon>
        <taxon>Bacteroidota</taxon>
        <taxon>Flavobacteriia</taxon>
        <taxon>Flavobacteriales</taxon>
        <taxon>Flavobacteriaceae</taxon>
        <taxon>Flavobacterium</taxon>
    </lineage>
</organism>
<dbReference type="Proteomes" id="UP000609172">
    <property type="component" value="Unassembled WGS sequence"/>
</dbReference>
<dbReference type="RefSeq" id="WP_200106169.1">
    <property type="nucleotide sequence ID" value="NZ_JAEHFV010000003.1"/>
</dbReference>
<evidence type="ECO:0008006" key="3">
    <source>
        <dbReference type="Google" id="ProtNLM"/>
    </source>
</evidence>
<reference evidence="1" key="1">
    <citation type="submission" date="2020-12" db="EMBL/GenBank/DDBJ databases">
        <title>Bacterial novel species Flavobacterium sp. SE-1-e isolated from soil.</title>
        <authorList>
            <person name="Jung H.-Y."/>
        </authorList>
    </citation>
    <scope>NUCLEOTIDE SEQUENCE</scope>
    <source>
        <strain evidence="1">SE-1-e</strain>
    </source>
</reference>